<feature type="transmembrane region" description="Helical" evidence="8">
    <location>
        <begin position="137"/>
        <end position="160"/>
    </location>
</feature>
<feature type="transmembrane region" description="Helical" evidence="8">
    <location>
        <begin position="447"/>
        <end position="466"/>
    </location>
</feature>
<feature type="transmembrane region" description="Helical" evidence="8">
    <location>
        <begin position="315"/>
        <end position="336"/>
    </location>
</feature>
<comment type="caution">
    <text evidence="9">The sequence shown here is derived from an EMBL/GenBank/DDBJ whole genome shotgun (WGS) entry which is preliminary data.</text>
</comment>
<reference evidence="9 10" key="1">
    <citation type="submission" date="2016-10" db="EMBL/GenBank/DDBJ databases">
        <authorList>
            <person name="Varghese N."/>
            <person name="Submissions S."/>
        </authorList>
    </citation>
    <scope>NUCLEOTIDE SEQUENCE [LARGE SCALE GENOMIC DNA]</scope>
    <source>
        <strain evidence="9 10">DSM 20748</strain>
    </source>
</reference>
<comment type="subcellular location">
    <subcellularLocation>
        <location evidence="1">Cell membrane</location>
        <topology evidence="1">Multi-pass membrane protein</topology>
    </subcellularLocation>
</comment>
<feature type="transmembrane region" description="Helical" evidence="8">
    <location>
        <begin position="402"/>
        <end position="427"/>
    </location>
</feature>
<evidence type="ECO:0000256" key="5">
    <source>
        <dbReference type="ARBA" id="ARBA00022692"/>
    </source>
</evidence>
<keyword evidence="5 8" id="KW-0812">Transmembrane</keyword>
<evidence type="ECO:0000313" key="9">
    <source>
        <dbReference type="EMBL" id="SDY31437.1"/>
    </source>
</evidence>
<evidence type="ECO:0000256" key="6">
    <source>
        <dbReference type="ARBA" id="ARBA00022989"/>
    </source>
</evidence>
<gene>
    <name evidence="9" type="ORF">SAMN04488081_2613</name>
</gene>
<feature type="transmembrane region" description="Helical" evidence="8">
    <location>
        <begin position="87"/>
        <end position="108"/>
    </location>
</feature>
<dbReference type="Proteomes" id="UP000198647">
    <property type="component" value="Unassembled WGS sequence"/>
</dbReference>
<feature type="transmembrane region" description="Helical" evidence="8">
    <location>
        <begin position="472"/>
        <end position="492"/>
    </location>
</feature>
<dbReference type="PANTHER" id="PTHR30047">
    <property type="entry name" value="HIGH-AFFINITY CHOLINE TRANSPORT PROTEIN-RELATED"/>
    <property type="match status" value="1"/>
</dbReference>
<organism evidence="9 10">
    <name type="scientific">Salimicrobium album</name>
    <dbReference type="NCBI Taxonomy" id="50717"/>
    <lineage>
        <taxon>Bacteria</taxon>
        <taxon>Bacillati</taxon>
        <taxon>Bacillota</taxon>
        <taxon>Bacilli</taxon>
        <taxon>Bacillales</taxon>
        <taxon>Bacillaceae</taxon>
        <taxon>Salimicrobium</taxon>
    </lineage>
</organism>
<dbReference type="NCBIfam" id="TIGR00842">
    <property type="entry name" value="bcct"/>
    <property type="match status" value="1"/>
</dbReference>
<evidence type="ECO:0000256" key="4">
    <source>
        <dbReference type="ARBA" id="ARBA00022475"/>
    </source>
</evidence>
<evidence type="ECO:0000256" key="1">
    <source>
        <dbReference type="ARBA" id="ARBA00004651"/>
    </source>
</evidence>
<evidence type="ECO:0000256" key="8">
    <source>
        <dbReference type="SAM" id="Phobius"/>
    </source>
</evidence>
<proteinExistence type="inferred from homology"/>
<feature type="transmembrane region" description="Helical" evidence="8">
    <location>
        <begin position="9"/>
        <end position="29"/>
    </location>
</feature>
<feature type="transmembrane region" description="Helical" evidence="8">
    <location>
        <begin position="348"/>
        <end position="368"/>
    </location>
</feature>
<evidence type="ECO:0000313" key="10">
    <source>
        <dbReference type="Proteomes" id="UP000198647"/>
    </source>
</evidence>
<keyword evidence="4" id="KW-1003">Cell membrane</keyword>
<dbReference type="RefSeq" id="WP_093108181.1">
    <property type="nucleotide sequence ID" value="NZ_FNOS01000009.1"/>
</dbReference>
<dbReference type="PANTHER" id="PTHR30047:SF7">
    <property type="entry name" value="HIGH-AFFINITY CHOLINE TRANSPORT PROTEIN"/>
    <property type="match status" value="1"/>
</dbReference>
<evidence type="ECO:0000256" key="3">
    <source>
        <dbReference type="ARBA" id="ARBA00022448"/>
    </source>
</evidence>
<evidence type="ECO:0000256" key="2">
    <source>
        <dbReference type="ARBA" id="ARBA00005658"/>
    </source>
</evidence>
<feature type="transmembrane region" description="Helical" evidence="8">
    <location>
        <begin position="226"/>
        <end position="248"/>
    </location>
</feature>
<feature type="transmembrane region" description="Helical" evidence="8">
    <location>
        <begin position="49"/>
        <end position="67"/>
    </location>
</feature>
<sequence>MINSKLEKTIFWPSLILVLTVTILLVTFRETAAPAISGMMSAINNRLDWAFEFLTIGLFVILIWLMMSRYGKIKLGNPEDQPEFSRFSWGGMLFCAGMGTSIMFWSIVEPLYYFSGPPFGIEAESNKAAEYAVSYGLFHWGISAWALYALPAVVMAYSFYVRKDRSLKISAACRGVLGKHADGFIGKAIDVLVIWSMIGGLGTSLGLGVPMVAAVIGSLFGIEPSLWLNITIIIIWTIIFSSSAYFGLYKGIRKLSDWNVYMALGLAAFVIIVGPTFFLLSYFTDSLGIMLDKFMRMSLHTDPINQGGFPQAWTVFYWAWFAATAPFIGIFIARISKGRSLRELVSNVLLWGTVGSWLYFGVFGGYAINLQLTDQLELTSVLSEEGGPAVIVEVLQSLPLSVVVSTFFVLLGFVFLATSLDSASYVIASVATKELADGAEPARWHRLLWGILLSALAISLTIVGGLDVVQTSSVLVSVPVLLMYILMSYSLIKWLKNNEHLHVYVDDKKRG</sequence>
<dbReference type="InterPro" id="IPR000060">
    <property type="entry name" value="BCCT_transptr"/>
</dbReference>
<feature type="transmembrane region" description="Helical" evidence="8">
    <location>
        <begin position="192"/>
        <end position="220"/>
    </location>
</feature>
<comment type="similarity">
    <text evidence="2">Belongs to the BCCT transporter (TC 2.A.15) family.</text>
</comment>
<keyword evidence="10" id="KW-1185">Reference proteome</keyword>
<feature type="transmembrane region" description="Helical" evidence="8">
    <location>
        <begin position="260"/>
        <end position="283"/>
    </location>
</feature>
<evidence type="ECO:0000256" key="7">
    <source>
        <dbReference type="ARBA" id="ARBA00023136"/>
    </source>
</evidence>
<keyword evidence="3" id="KW-0813">Transport</keyword>
<accession>A0A1H3IV46</accession>
<protein>
    <submittedName>
        <fullName evidence="9">Betaine/carnitine transporter, BCCT family</fullName>
    </submittedName>
</protein>
<dbReference type="EMBL" id="FNOS01000009">
    <property type="protein sequence ID" value="SDY31437.1"/>
    <property type="molecule type" value="Genomic_DNA"/>
</dbReference>
<keyword evidence="6 8" id="KW-1133">Transmembrane helix</keyword>
<name>A0A1H3IV46_9BACI</name>
<dbReference type="Pfam" id="PF02028">
    <property type="entry name" value="BCCT"/>
    <property type="match status" value="1"/>
</dbReference>
<keyword evidence="7 8" id="KW-0472">Membrane</keyword>